<protein>
    <submittedName>
        <fullName evidence="2">BspA family leucine-rich repeat surface protein</fullName>
    </submittedName>
</protein>
<dbReference type="EMBL" id="DVFV01000065">
    <property type="protein sequence ID" value="HIQ90657.1"/>
    <property type="molecule type" value="Genomic_DNA"/>
</dbReference>
<name>A0A9D0ZSD9_9FIRM</name>
<gene>
    <name evidence="2" type="ORF">IAB27_03400</name>
</gene>
<dbReference type="Gene3D" id="3.80.10.10">
    <property type="entry name" value="Ribonuclease Inhibitor"/>
    <property type="match status" value="2"/>
</dbReference>
<evidence type="ECO:0000313" key="3">
    <source>
        <dbReference type="Proteomes" id="UP000886786"/>
    </source>
</evidence>
<organism evidence="2 3">
    <name type="scientific">Candidatus Coprosoma intestinipullorum</name>
    <dbReference type="NCBI Taxonomy" id="2840752"/>
    <lineage>
        <taxon>Bacteria</taxon>
        <taxon>Bacillati</taxon>
        <taxon>Bacillota</taxon>
        <taxon>Bacillota incertae sedis</taxon>
        <taxon>Candidatus Coprosoma</taxon>
    </lineage>
</organism>
<sequence length="332" mass="37926">MRKIRRKKEKTKRKIIILGVFLCLIIMASGYAAFSTNINLNVKGNIKYNSRVIQAWDTTSQTDFHSDFYRENIVSATFVDNNNVPEIATESWNVSDDKTNGEVMAWVVPNISDSSKYDLYIGAKAGVIANENSSHLFDGFSNMKAITFNDNFDTSNVSDMRGMFRRESNLTNLDLSSFDTSNVTNMGGMFSDNFVLETVNLSSFDTSKVTSMAWMFSQCNNLKNLDLSSFNTSNVTNMEWMFTSNYNLEYINFGSNFYTNKVVDMSGMFVNCRKLKELDLSTFYTSNVTNMQKMFNNCEELTQLDLSSFDTRNVTDMSWMFSGNDKLTIIYM</sequence>
<proteinExistence type="predicted"/>
<dbReference type="PANTHER" id="PTHR24373:SF275">
    <property type="entry name" value="TIR DOMAIN-CONTAINING PROTEIN"/>
    <property type="match status" value="1"/>
</dbReference>
<comment type="caution">
    <text evidence="2">The sequence shown here is derived from an EMBL/GenBank/DDBJ whole genome shotgun (WGS) entry which is preliminary data.</text>
</comment>
<dbReference type="PANTHER" id="PTHR24373">
    <property type="entry name" value="SLIT RELATED LEUCINE-RICH REPEAT NEURONAL PROTEIN"/>
    <property type="match status" value="1"/>
</dbReference>
<dbReference type="NCBIfam" id="TIGR02167">
    <property type="entry name" value="Liste_lipo_26"/>
    <property type="match status" value="5"/>
</dbReference>
<dbReference type="AlphaFoldDB" id="A0A9D0ZSD9"/>
<dbReference type="InterPro" id="IPR011889">
    <property type="entry name" value="Liste_lipo_26"/>
</dbReference>
<dbReference type="Proteomes" id="UP000886786">
    <property type="component" value="Unassembled WGS sequence"/>
</dbReference>
<dbReference type="InterPro" id="IPR050328">
    <property type="entry name" value="Dev_Immune_Receptor"/>
</dbReference>
<evidence type="ECO:0000256" key="1">
    <source>
        <dbReference type="ARBA" id="ARBA00022729"/>
    </source>
</evidence>
<dbReference type="SUPFAM" id="SSF52058">
    <property type="entry name" value="L domain-like"/>
    <property type="match status" value="1"/>
</dbReference>
<accession>A0A9D0ZSD9</accession>
<dbReference type="InterPro" id="IPR005046">
    <property type="entry name" value="DUF285"/>
</dbReference>
<reference evidence="2" key="2">
    <citation type="journal article" date="2021" name="PeerJ">
        <title>Extensive microbial diversity within the chicken gut microbiome revealed by metagenomics and culture.</title>
        <authorList>
            <person name="Gilroy R."/>
            <person name="Ravi A."/>
            <person name="Getino M."/>
            <person name="Pursley I."/>
            <person name="Horton D.L."/>
            <person name="Alikhan N.F."/>
            <person name="Baker D."/>
            <person name="Gharbi K."/>
            <person name="Hall N."/>
            <person name="Watson M."/>
            <person name="Adriaenssens E.M."/>
            <person name="Foster-Nyarko E."/>
            <person name="Jarju S."/>
            <person name="Secka A."/>
            <person name="Antonio M."/>
            <person name="Oren A."/>
            <person name="Chaudhuri R.R."/>
            <person name="La Ragione R."/>
            <person name="Hildebrand F."/>
            <person name="Pallen M.J."/>
        </authorList>
    </citation>
    <scope>NUCLEOTIDE SEQUENCE</scope>
    <source>
        <strain evidence="2">CHK147-3167</strain>
    </source>
</reference>
<evidence type="ECO:0000313" key="2">
    <source>
        <dbReference type="EMBL" id="HIQ90657.1"/>
    </source>
</evidence>
<reference evidence="2" key="1">
    <citation type="submission" date="2020-10" db="EMBL/GenBank/DDBJ databases">
        <authorList>
            <person name="Gilroy R."/>
        </authorList>
    </citation>
    <scope>NUCLEOTIDE SEQUENCE</scope>
    <source>
        <strain evidence="2">CHK147-3167</strain>
    </source>
</reference>
<dbReference type="Pfam" id="PF03382">
    <property type="entry name" value="DUF285"/>
    <property type="match status" value="2"/>
</dbReference>
<keyword evidence="1" id="KW-0732">Signal</keyword>
<dbReference type="InterPro" id="IPR032675">
    <property type="entry name" value="LRR_dom_sf"/>
</dbReference>